<dbReference type="RefSeq" id="WP_237930176.1">
    <property type="nucleotide sequence ID" value="NZ_JAKKOY010000001.1"/>
</dbReference>
<dbReference type="EMBL" id="JAQJJC010000014">
    <property type="protein sequence ID" value="MDN5114809.1"/>
    <property type="molecule type" value="Genomic_DNA"/>
</dbReference>
<dbReference type="AlphaFoldDB" id="A0AAW7Q5P1"/>
<proteinExistence type="predicted"/>
<evidence type="ECO:0000313" key="1">
    <source>
        <dbReference type="EMBL" id="MDN5114809.1"/>
    </source>
</evidence>
<evidence type="ECO:0000313" key="2">
    <source>
        <dbReference type="Proteomes" id="UP001170713"/>
    </source>
</evidence>
<dbReference type="PROSITE" id="PS51257">
    <property type="entry name" value="PROKAR_LIPOPROTEIN"/>
    <property type="match status" value="1"/>
</dbReference>
<organism evidence="1 2">
    <name type="scientific">Aliarcobacter butzleri</name>
    <dbReference type="NCBI Taxonomy" id="28197"/>
    <lineage>
        <taxon>Bacteria</taxon>
        <taxon>Pseudomonadati</taxon>
        <taxon>Campylobacterota</taxon>
        <taxon>Epsilonproteobacteria</taxon>
        <taxon>Campylobacterales</taxon>
        <taxon>Arcobacteraceae</taxon>
        <taxon>Aliarcobacter</taxon>
    </lineage>
</organism>
<reference evidence="1" key="1">
    <citation type="journal article" date="2023" name="Microorganisms">
        <title>Genomic Characterization of Arcobacter butzleri Strains Isolated from Various Sources in Lithuania.</title>
        <authorList>
            <person name="Uljanovas D."/>
            <person name="Golz G."/>
            <person name="Fleischmann S."/>
            <person name="Kudirkiene E."/>
            <person name="Kasetiene N."/>
            <person name="Grineviciene A."/>
            <person name="Tamuleviciene E."/>
            <person name="Aksomaitiene J."/>
            <person name="Alter T."/>
            <person name="Malakauskas M."/>
        </authorList>
    </citation>
    <scope>NUCLEOTIDE SEQUENCE</scope>
    <source>
        <strain evidence="1">W48</strain>
    </source>
</reference>
<protein>
    <recommendedName>
        <fullName evidence="3">Lipoprotein</fullName>
    </recommendedName>
</protein>
<gene>
    <name evidence="1" type="ORF">PJV88_09235</name>
</gene>
<reference evidence="1" key="2">
    <citation type="submission" date="2023-01" db="EMBL/GenBank/DDBJ databases">
        <authorList>
            <person name="Uljanovas D."/>
        </authorList>
    </citation>
    <scope>NUCLEOTIDE SEQUENCE</scope>
    <source>
        <strain evidence="1">W48</strain>
    </source>
</reference>
<name>A0AAW7Q5P1_9BACT</name>
<comment type="caution">
    <text evidence="1">The sequence shown here is derived from an EMBL/GenBank/DDBJ whole genome shotgun (WGS) entry which is preliminary data.</text>
</comment>
<evidence type="ECO:0008006" key="3">
    <source>
        <dbReference type="Google" id="ProtNLM"/>
    </source>
</evidence>
<accession>A0AAW7Q5P1</accession>
<sequence length="211" mass="23732">MKNLFLGIFLIFILTGCVQNGVVVPPNGGASISIIKPIWISGIYIQGNEYSKNLPLEQKNENLKVVNAGFWLANTNNKISQLVYAFDINIIKPFNQEKVYTRAILENPMNPSQPIIYEHYLNKGESSTKVTHATIDNVTMDKTYLLSFEIYSDKERKNLISKIDQKIVSVVDNTTGCVKLTDIFMNEKFSLYAVAGGVPIDKVIIACEKYK</sequence>
<dbReference type="Proteomes" id="UP001170713">
    <property type="component" value="Unassembled WGS sequence"/>
</dbReference>